<evidence type="ECO:0000313" key="2">
    <source>
        <dbReference type="EMBL" id="QXN95239.1"/>
    </source>
</evidence>
<feature type="region of interest" description="Disordered" evidence="1">
    <location>
        <begin position="113"/>
        <end position="132"/>
    </location>
</feature>
<protein>
    <submittedName>
        <fullName evidence="2">Uncharacterized protein</fullName>
    </submittedName>
</protein>
<feature type="region of interest" description="Disordered" evidence="1">
    <location>
        <begin position="1"/>
        <end position="75"/>
    </location>
</feature>
<organism evidence="2 3">
    <name type="scientific">Nocardia iowensis</name>
    <dbReference type="NCBI Taxonomy" id="204891"/>
    <lineage>
        <taxon>Bacteria</taxon>
        <taxon>Bacillati</taxon>
        <taxon>Actinomycetota</taxon>
        <taxon>Actinomycetes</taxon>
        <taxon>Mycobacteriales</taxon>
        <taxon>Nocardiaceae</taxon>
        <taxon>Nocardia</taxon>
    </lineage>
</organism>
<feature type="compositionally biased region" description="Basic and acidic residues" evidence="1">
    <location>
        <begin position="28"/>
        <end position="39"/>
    </location>
</feature>
<accession>A0ABX8S2G5</accession>
<dbReference type="EMBL" id="CP078145">
    <property type="protein sequence ID" value="QXN95239.1"/>
    <property type="molecule type" value="Genomic_DNA"/>
</dbReference>
<sequence length="349" mass="36808">MTVPSGSAPPVCAPHRARDGPIGPPNAVEKRIVEVERPRPKPRGRDRKTPRDRHRAAQLGRTTPDSDEQTMRGARSARRALIGGVAVIGAFALAGCDSAVGIPNDEPVRATAATKTPPAAVPTTQDSATPSAAVPPVGVVAELPAAVQRWADDLKTSTITQLQAKCWTIAPRNVAEMYSDEEAILAALAQPGTATQDSVTWKNRTTTVAVERTAMDSGYACPRVASAGADIEYNEADARHTVRRYLARFVGRPLDAADKEGAYPLVCKPSPATWDPTGTGKVIPAPLANNPGKLTGATSFADQEIRSERLREDYVAVKVPVTNSSGVTQTRTFTLTAGAQGYCIGDVSA</sequence>
<feature type="compositionally biased region" description="Basic residues" evidence="1">
    <location>
        <begin position="40"/>
        <end position="56"/>
    </location>
</feature>
<evidence type="ECO:0000256" key="1">
    <source>
        <dbReference type="SAM" id="MobiDB-lite"/>
    </source>
</evidence>
<gene>
    <name evidence="2" type="ORF">KV110_00535</name>
</gene>
<evidence type="ECO:0000313" key="3">
    <source>
        <dbReference type="Proteomes" id="UP000694257"/>
    </source>
</evidence>
<name>A0ABX8S2G5_NOCIO</name>
<proteinExistence type="predicted"/>
<reference evidence="2 3" key="1">
    <citation type="submission" date="2021-07" db="EMBL/GenBank/DDBJ databases">
        <title>Whole Genome Sequence of Nocardia Iowensis.</title>
        <authorList>
            <person name="Lamm A."/>
            <person name="Collins-Fairclough A.M."/>
            <person name="Bunk B."/>
            <person name="Sproer C."/>
        </authorList>
    </citation>
    <scope>NUCLEOTIDE SEQUENCE [LARGE SCALE GENOMIC DNA]</scope>
    <source>
        <strain evidence="2 3">NRRL 5646</strain>
    </source>
</reference>
<keyword evidence="3" id="KW-1185">Reference proteome</keyword>
<dbReference type="Proteomes" id="UP000694257">
    <property type="component" value="Chromosome"/>
</dbReference>